<comment type="caution">
    <text evidence="2">The sequence shown here is derived from an EMBL/GenBank/DDBJ whole genome shotgun (WGS) entry which is preliminary data.</text>
</comment>
<dbReference type="Proteomes" id="UP000634136">
    <property type="component" value="Unassembled WGS sequence"/>
</dbReference>
<dbReference type="Pfam" id="PF14214">
    <property type="entry name" value="Helitron_like_N"/>
    <property type="match status" value="1"/>
</dbReference>
<proteinExistence type="predicted"/>
<evidence type="ECO:0000259" key="1">
    <source>
        <dbReference type="Pfam" id="PF14214"/>
    </source>
</evidence>
<keyword evidence="2" id="KW-0067">ATP-binding</keyword>
<protein>
    <submittedName>
        <fullName evidence="2">DNA helicase PIF1, ATP-dependent</fullName>
    </submittedName>
</protein>
<dbReference type="InterPro" id="IPR025476">
    <property type="entry name" value="Helitron_helicase-like"/>
</dbReference>
<keyword evidence="2" id="KW-0378">Hydrolase</keyword>
<organism evidence="2 3">
    <name type="scientific">Senna tora</name>
    <dbReference type="NCBI Taxonomy" id="362788"/>
    <lineage>
        <taxon>Eukaryota</taxon>
        <taxon>Viridiplantae</taxon>
        <taxon>Streptophyta</taxon>
        <taxon>Embryophyta</taxon>
        <taxon>Tracheophyta</taxon>
        <taxon>Spermatophyta</taxon>
        <taxon>Magnoliopsida</taxon>
        <taxon>eudicotyledons</taxon>
        <taxon>Gunneridae</taxon>
        <taxon>Pentapetalae</taxon>
        <taxon>rosids</taxon>
        <taxon>fabids</taxon>
        <taxon>Fabales</taxon>
        <taxon>Fabaceae</taxon>
        <taxon>Caesalpinioideae</taxon>
        <taxon>Cassia clade</taxon>
        <taxon>Senna</taxon>
    </lineage>
</organism>
<feature type="domain" description="Helitron helicase-like" evidence="1">
    <location>
        <begin position="15"/>
        <end position="117"/>
    </location>
</feature>
<name>A0A835CDR4_9FABA</name>
<dbReference type="GO" id="GO:0004386">
    <property type="term" value="F:helicase activity"/>
    <property type="evidence" value="ECO:0007669"/>
    <property type="project" value="UniProtKB-KW"/>
</dbReference>
<keyword evidence="3" id="KW-1185">Reference proteome</keyword>
<dbReference type="OrthoDB" id="1435368at2759"/>
<evidence type="ECO:0000313" key="2">
    <source>
        <dbReference type="EMBL" id="KAF7839036.1"/>
    </source>
</evidence>
<accession>A0A835CDR4</accession>
<sequence length="117" mass="13465">MVGITFCFEVVVYFNSHIGRRIILPSSIVGCLRDIGERFQDAMRVVGYSEKPDLFITMTCNPSWDEIRDLLLPGQIPQDRPDLLLRAFHAKFEEFKDDIFDKGVLGEVVAYAYVIEF</sequence>
<keyword evidence="2" id="KW-0547">Nucleotide-binding</keyword>
<reference evidence="2" key="1">
    <citation type="submission" date="2020-09" db="EMBL/GenBank/DDBJ databases">
        <title>Genome-Enabled Discovery of Anthraquinone Biosynthesis in Senna tora.</title>
        <authorList>
            <person name="Kang S.-H."/>
            <person name="Pandey R.P."/>
            <person name="Lee C.-M."/>
            <person name="Sim J.-S."/>
            <person name="Jeong J.-T."/>
            <person name="Choi B.-S."/>
            <person name="Jung M."/>
            <person name="Ginzburg D."/>
            <person name="Zhao K."/>
            <person name="Won S.Y."/>
            <person name="Oh T.-J."/>
            <person name="Yu Y."/>
            <person name="Kim N.-H."/>
            <person name="Lee O.R."/>
            <person name="Lee T.-H."/>
            <person name="Bashyal P."/>
            <person name="Kim T.-S."/>
            <person name="Lee W.-H."/>
            <person name="Kawkins C."/>
            <person name="Kim C.-K."/>
            <person name="Kim J.S."/>
            <person name="Ahn B.O."/>
            <person name="Rhee S.Y."/>
            <person name="Sohng J.K."/>
        </authorList>
    </citation>
    <scope>NUCLEOTIDE SEQUENCE</scope>
    <source>
        <tissue evidence="2">Leaf</tissue>
    </source>
</reference>
<dbReference type="EMBL" id="JAAIUW010000003">
    <property type="protein sequence ID" value="KAF7839036.1"/>
    <property type="molecule type" value="Genomic_DNA"/>
</dbReference>
<keyword evidence="2" id="KW-0347">Helicase</keyword>
<evidence type="ECO:0000313" key="3">
    <source>
        <dbReference type="Proteomes" id="UP000634136"/>
    </source>
</evidence>
<dbReference type="AlphaFoldDB" id="A0A835CDR4"/>
<gene>
    <name evidence="2" type="ORF">G2W53_007518</name>
</gene>